<dbReference type="Proteomes" id="UP000243217">
    <property type="component" value="Unassembled WGS sequence"/>
</dbReference>
<feature type="compositionally biased region" description="Low complexity" evidence="13">
    <location>
        <begin position="60"/>
        <end position="88"/>
    </location>
</feature>
<dbReference type="Pfam" id="PF00004">
    <property type="entry name" value="AAA"/>
    <property type="match status" value="1"/>
</dbReference>
<evidence type="ECO:0000256" key="2">
    <source>
        <dbReference type="ARBA" id="ARBA00004496"/>
    </source>
</evidence>
<keyword evidence="9" id="KW-0647">Proteasome</keyword>
<dbReference type="GO" id="GO:0005634">
    <property type="term" value="C:nucleus"/>
    <property type="evidence" value="ECO:0007669"/>
    <property type="project" value="UniProtKB-SubCell"/>
</dbReference>
<evidence type="ECO:0000256" key="8">
    <source>
        <dbReference type="ARBA" id="ARBA00022840"/>
    </source>
</evidence>
<feature type="compositionally biased region" description="Basic and acidic residues" evidence="13">
    <location>
        <begin position="120"/>
        <end position="131"/>
    </location>
</feature>
<dbReference type="Pfam" id="PF16450">
    <property type="entry name" value="Prot_ATP_ID_OB_C"/>
    <property type="match status" value="1"/>
</dbReference>
<evidence type="ECO:0000256" key="6">
    <source>
        <dbReference type="ARBA" id="ARBA00022679"/>
    </source>
</evidence>
<feature type="active site" description="Proton acceptor" evidence="12">
    <location>
        <position position="1183"/>
    </location>
</feature>
<dbReference type="InterPro" id="IPR012340">
    <property type="entry name" value="NA-bd_OB-fold"/>
</dbReference>
<dbReference type="Pfam" id="PF00755">
    <property type="entry name" value="Carn_acyltransf"/>
    <property type="match status" value="1"/>
</dbReference>
<dbReference type="SUPFAM" id="SSF52540">
    <property type="entry name" value="P-loop containing nucleoside triphosphate hydrolases"/>
    <property type="match status" value="1"/>
</dbReference>
<feature type="compositionally biased region" description="Polar residues" evidence="13">
    <location>
        <begin position="97"/>
        <end position="113"/>
    </location>
</feature>
<keyword evidence="7" id="KW-0547">Nucleotide-binding</keyword>
<evidence type="ECO:0000256" key="9">
    <source>
        <dbReference type="ARBA" id="ARBA00022942"/>
    </source>
</evidence>
<evidence type="ECO:0000256" key="10">
    <source>
        <dbReference type="ARBA" id="ARBA00023242"/>
    </source>
</evidence>
<keyword evidence="8" id="KW-0067">ATP-binding</keyword>
<dbReference type="Pfam" id="PF17862">
    <property type="entry name" value="AAA_lid_3"/>
    <property type="match status" value="1"/>
</dbReference>
<evidence type="ECO:0000259" key="14">
    <source>
        <dbReference type="SMART" id="SM00382"/>
    </source>
</evidence>
<dbReference type="GO" id="GO:0016746">
    <property type="term" value="F:acyltransferase activity"/>
    <property type="evidence" value="ECO:0007669"/>
    <property type="project" value="UniProtKB-KW"/>
</dbReference>
<dbReference type="FunFam" id="3.40.50.300:FF:000039">
    <property type="entry name" value="26S proteasome regulatory subunit 4"/>
    <property type="match status" value="1"/>
</dbReference>
<gene>
    <name evidence="15" type="ORF">THRCLA_07380</name>
</gene>
<dbReference type="CDD" id="cd14686">
    <property type="entry name" value="bZIP"/>
    <property type="match status" value="1"/>
</dbReference>
<sequence>MDPYNFNNANPNGRMNHPIPGMPMMPMMPDLGMGFDGNYMASSGYGMPSMASSSLSATLTPVSTTSSQPTTAAASNNAKNKKTTSTAASRKRKAPPSDTQSNPDAPDSPTSATGGAMGDEESKKARRREQIAKAARKHRQRQKDELVALREKVKDLKEQIEVLQSSEPSEHDTETGWKQEAEQHAEIRARVDQENEFLRKTLMEQMKFIQRLQDYFTKQPLLNAPSLNKMLTTAPSSSPTNQSPALMPPPVMPSSFFQLPTVSFRDTLTKAADEAIQSAMTAVQYGEQLFKQPKVANMSYLGVTVQYEMTKDNIQIFLRHVLPNVSYMDSSSRVWELLTSKPFNEEFSFVESYEVLDAIDNDTKYIRALLSLADPNAGSMAPGKIKTERLHAVKRRVMPSAVYIGAQSVNDDPSWPQTPSYIRRHQNLGIVLRECMDDGQRATEVLWCMKVKLTDTDTSSTANAPDTILRNLFEGQSGLPGAKKNEKKEDAPKRKKFEPRGGAMTRKRKKKKGPSVATRIPAVFPTAKCKLRLLKLERIKDFLLMEEEFIKNQEVMKPKQEKDEEERSKVDDIRGTPMGVGTLEEMIDDNHAIVSSSVGPEYYVSVMSFVNQDMLEAGCSVLLHNKVMAVVGILSNDTDPMVSVMKVDKAPLESYADIGGLDQQIQEIKEAVELPLTHPELYEGIGIKPPKGVILYGEPGTGKTLLAKAVANQTSATFLRVVGSELIQKYLGDGPKLVREMFRVADDHAPSIVFIDEIDAVGSKRYDSSSGGTREIQRTMLELLNQLDGFDERGDVKVIMATNAIESLDPALIRPGRIDRKIEFPLPDVKTKRRIFAIHTSRMSLSEDVELEEFVMSKDELSGADIKAVCTEAGLLALRERRMRVTQTDFRKAKEKALYKKKANIPEGLYFELEHTKAVCHDFLQGVGPGLHALLEERAASEKNWLEEWWEMFAYLQPRYPSAININWYGVLPGNWGPRDMSQSESAAIFTVALLKYRKDILEEKIPPERMMGKKLCMHQYTRLFNSCVIPDEECDEIRVYDHDQRHIVVLRNNCIWAVDVLDEQGNALPLSELVNQFEAVRAEATGLFDLERYPPISVLTSENRTNWAKARNYLVQLDPCNAESFEIVEKAILVIALDESSPTTNEDIARNCLLGDGRNRWYDKPVNLVIHENGRTGINGQHAWADALVVVRVFDYCIKYVNENFKSKFSERSKIAPPAIKPRRLKWKIDNNALTTIECASAAVSKLIQASDLSTMLFQHYGHAFLKRYKLSPDFFVQQAIQLAYYKTFHNIPAVYETAHTRLFYHGRTDTCRSLTNESLAFCKTMCTSKDNSEKWDALQSAIQRHGEVIKNSLMGQGIDRHLMGLQIVSEMSGITPRPSLFSDKAFELSKRFRISTSNISGGAGASPIWGGFSAMYDDGYGICYALQPDRINFSITCYNNEATTSAAEFKRALEASLLEMVELCLSRNVIYVGKSNL</sequence>
<comment type="caution">
    <text evidence="15">The sequence shown here is derived from an EMBL/GenBank/DDBJ whole genome shotgun (WGS) entry which is preliminary data.</text>
</comment>
<keyword evidence="6 15" id="KW-0808">Transferase</keyword>
<feature type="region of interest" description="Disordered" evidence="13">
    <location>
        <begin position="474"/>
        <end position="517"/>
    </location>
</feature>
<keyword evidence="10" id="KW-0539">Nucleus</keyword>
<evidence type="ECO:0000256" key="13">
    <source>
        <dbReference type="SAM" id="MobiDB-lite"/>
    </source>
</evidence>
<dbReference type="GO" id="GO:0005524">
    <property type="term" value="F:ATP binding"/>
    <property type="evidence" value="ECO:0007669"/>
    <property type="project" value="UniProtKB-KW"/>
</dbReference>
<feature type="domain" description="AAA+ ATPase" evidence="14">
    <location>
        <begin position="689"/>
        <end position="828"/>
    </location>
</feature>
<comment type="similarity">
    <text evidence="3">Belongs to the carnitine/choline acetyltransferase family.</text>
</comment>
<dbReference type="CDD" id="cd19502">
    <property type="entry name" value="RecA-like_PAN_like"/>
    <property type="match status" value="1"/>
</dbReference>
<dbReference type="InterPro" id="IPR032501">
    <property type="entry name" value="Prot_ATP_ID_OB_2nd"/>
</dbReference>
<dbReference type="Gene3D" id="1.10.8.60">
    <property type="match status" value="1"/>
</dbReference>
<dbReference type="InterPro" id="IPR003960">
    <property type="entry name" value="ATPase_AAA_CS"/>
</dbReference>
<evidence type="ECO:0000313" key="15">
    <source>
        <dbReference type="EMBL" id="OQR96066.1"/>
    </source>
</evidence>
<dbReference type="InterPro" id="IPR041569">
    <property type="entry name" value="AAA_lid_3"/>
</dbReference>
<dbReference type="Gene3D" id="3.40.50.300">
    <property type="entry name" value="P-loop containing nucleotide triphosphate hydrolases"/>
    <property type="match status" value="1"/>
</dbReference>
<evidence type="ECO:0000256" key="5">
    <source>
        <dbReference type="ARBA" id="ARBA00022490"/>
    </source>
</evidence>
<dbReference type="Gene3D" id="2.40.50.140">
    <property type="entry name" value="Nucleic acid-binding proteins"/>
    <property type="match status" value="1"/>
</dbReference>
<dbReference type="Gene3D" id="3.30.559.10">
    <property type="entry name" value="Chloramphenicol acetyltransferase-like domain"/>
    <property type="match status" value="1"/>
</dbReference>
<evidence type="ECO:0000256" key="12">
    <source>
        <dbReference type="PIRSR" id="PIRSR600542-1"/>
    </source>
</evidence>
<accession>A0A1V9ZDK0</accession>
<dbReference type="InterPro" id="IPR039551">
    <property type="entry name" value="Cho/carn_acyl_trans"/>
</dbReference>
<dbReference type="PANTHER" id="PTHR22589">
    <property type="entry name" value="CARNITINE O-ACYLTRANSFERASE"/>
    <property type="match status" value="1"/>
</dbReference>
<dbReference type="InterPro" id="IPR000542">
    <property type="entry name" value="Carn_acyl_trans"/>
</dbReference>
<feature type="region of interest" description="Disordered" evidence="13">
    <location>
        <begin position="161"/>
        <end position="183"/>
    </location>
</feature>
<dbReference type="STRING" id="74557.A0A1V9ZDK0"/>
<evidence type="ECO:0000256" key="7">
    <source>
        <dbReference type="ARBA" id="ARBA00022741"/>
    </source>
</evidence>
<protein>
    <submittedName>
        <fullName evidence="15">Choline/Carnitine O-acyltransferase</fullName>
    </submittedName>
</protein>
<dbReference type="InterPro" id="IPR023213">
    <property type="entry name" value="CAT-like_dom_sf"/>
</dbReference>
<dbReference type="OrthoDB" id="240216at2759"/>
<feature type="region of interest" description="Disordered" evidence="13">
    <location>
        <begin position="60"/>
        <end position="144"/>
    </location>
</feature>
<feature type="region of interest" description="Disordered" evidence="13">
    <location>
        <begin position="556"/>
        <end position="580"/>
    </location>
</feature>
<evidence type="ECO:0000256" key="3">
    <source>
        <dbReference type="ARBA" id="ARBA00005232"/>
    </source>
</evidence>
<dbReference type="FunFam" id="2.40.50.140:FF:000067">
    <property type="entry name" value="26S protease regulatory subunit 4"/>
    <property type="match status" value="1"/>
</dbReference>
<comment type="subcellular location">
    <subcellularLocation>
        <location evidence="2">Cytoplasm</location>
    </subcellularLocation>
    <subcellularLocation>
        <location evidence="1">Nucleus</location>
    </subcellularLocation>
</comment>
<organism evidence="15 16">
    <name type="scientific">Thraustotheca clavata</name>
    <dbReference type="NCBI Taxonomy" id="74557"/>
    <lineage>
        <taxon>Eukaryota</taxon>
        <taxon>Sar</taxon>
        <taxon>Stramenopiles</taxon>
        <taxon>Oomycota</taxon>
        <taxon>Saprolegniomycetes</taxon>
        <taxon>Saprolegniales</taxon>
        <taxon>Achlyaceae</taxon>
        <taxon>Thraustotheca</taxon>
    </lineage>
</organism>
<dbReference type="SUPFAM" id="SSF52777">
    <property type="entry name" value="CoA-dependent acyltransferases"/>
    <property type="match status" value="2"/>
</dbReference>
<dbReference type="FunFam" id="1.10.8.60:FF:000007">
    <property type="entry name" value="26S proteasome regulatory subunit 4"/>
    <property type="match status" value="1"/>
</dbReference>
<dbReference type="InterPro" id="IPR042231">
    <property type="entry name" value="Cho/carn_acyl_trans_2"/>
</dbReference>
<dbReference type="GO" id="GO:0016887">
    <property type="term" value="F:ATP hydrolysis activity"/>
    <property type="evidence" value="ECO:0007669"/>
    <property type="project" value="InterPro"/>
</dbReference>
<dbReference type="SMART" id="SM00382">
    <property type="entry name" value="AAA"/>
    <property type="match status" value="1"/>
</dbReference>
<evidence type="ECO:0000256" key="1">
    <source>
        <dbReference type="ARBA" id="ARBA00004123"/>
    </source>
</evidence>
<dbReference type="InterPro" id="IPR003959">
    <property type="entry name" value="ATPase_AAA_core"/>
</dbReference>
<reference evidence="15 16" key="1">
    <citation type="journal article" date="2014" name="Genome Biol. Evol.">
        <title>The secreted proteins of Achlya hypogyna and Thraustotheca clavata identify the ancestral oomycete secretome and reveal gene acquisitions by horizontal gene transfer.</title>
        <authorList>
            <person name="Misner I."/>
            <person name="Blouin N."/>
            <person name="Leonard G."/>
            <person name="Richards T.A."/>
            <person name="Lane C.E."/>
        </authorList>
    </citation>
    <scope>NUCLEOTIDE SEQUENCE [LARGE SCALE GENOMIC DNA]</scope>
    <source>
        <strain evidence="15 16">ATCC 34112</strain>
    </source>
</reference>
<dbReference type="GO" id="GO:0005737">
    <property type="term" value="C:cytoplasm"/>
    <property type="evidence" value="ECO:0007669"/>
    <property type="project" value="UniProtKB-SubCell"/>
</dbReference>
<keyword evidence="11 15" id="KW-0012">Acyltransferase</keyword>
<dbReference type="Gene3D" id="3.30.559.70">
    <property type="entry name" value="Choline/Carnitine o-acyltransferase, domain 2"/>
    <property type="match status" value="1"/>
</dbReference>
<proteinExistence type="inferred from homology"/>
<keyword evidence="16" id="KW-1185">Reference proteome</keyword>
<dbReference type="InterPro" id="IPR027417">
    <property type="entry name" value="P-loop_NTPase"/>
</dbReference>
<name>A0A1V9ZDK0_9STRA</name>
<keyword evidence="5" id="KW-0963">Cytoplasm</keyword>
<feature type="compositionally biased region" description="Basic and acidic residues" evidence="13">
    <location>
        <begin position="483"/>
        <end position="492"/>
    </location>
</feature>
<evidence type="ECO:0000256" key="11">
    <source>
        <dbReference type="ARBA" id="ARBA00023315"/>
    </source>
</evidence>
<dbReference type="EMBL" id="JNBS01001989">
    <property type="protein sequence ID" value="OQR96066.1"/>
    <property type="molecule type" value="Genomic_DNA"/>
</dbReference>
<dbReference type="PROSITE" id="PS00674">
    <property type="entry name" value="AAA"/>
    <property type="match status" value="1"/>
</dbReference>
<dbReference type="GO" id="GO:0000502">
    <property type="term" value="C:proteasome complex"/>
    <property type="evidence" value="ECO:0007669"/>
    <property type="project" value="UniProtKB-KW"/>
</dbReference>
<dbReference type="PANTHER" id="PTHR22589:SF67">
    <property type="entry name" value="PEROXISOMAL CARNITINE O-OCTANOYLTRANSFERASE"/>
    <property type="match status" value="1"/>
</dbReference>
<evidence type="ECO:0000313" key="16">
    <source>
        <dbReference type="Proteomes" id="UP000243217"/>
    </source>
</evidence>
<comment type="similarity">
    <text evidence="4">Belongs to the AAA ATPase family.</text>
</comment>
<feature type="compositionally biased region" description="Basic and acidic residues" evidence="13">
    <location>
        <begin position="168"/>
        <end position="183"/>
    </location>
</feature>
<evidence type="ECO:0000256" key="4">
    <source>
        <dbReference type="ARBA" id="ARBA00006914"/>
    </source>
</evidence>
<feature type="compositionally biased region" description="Basic and acidic residues" evidence="13">
    <location>
        <begin position="556"/>
        <end position="574"/>
    </location>
</feature>
<dbReference type="InterPro" id="IPR003593">
    <property type="entry name" value="AAA+_ATPase"/>
</dbReference>